<dbReference type="PRINTS" id="PR00109">
    <property type="entry name" value="TYRKINASE"/>
</dbReference>
<feature type="chain" id="PRO_5041377357" evidence="6">
    <location>
        <begin position="22"/>
        <end position="721"/>
    </location>
</feature>
<gene>
    <name evidence="8" type="ORF">GBAR_LOCUS3806</name>
</gene>
<dbReference type="GO" id="GO:0004714">
    <property type="term" value="F:transmembrane receptor protein tyrosine kinase activity"/>
    <property type="evidence" value="ECO:0007669"/>
    <property type="project" value="UniProtKB-EC"/>
</dbReference>
<evidence type="ECO:0000313" key="9">
    <source>
        <dbReference type="Proteomes" id="UP001174909"/>
    </source>
</evidence>
<name>A0AA35R4J7_GEOBA</name>
<dbReference type="InterPro" id="IPR017441">
    <property type="entry name" value="Protein_kinase_ATP_BS"/>
</dbReference>
<dbReference type="PROSITE" id="PS50011">
    <property type="entry name" value="PROTEIN_KINASE_DOM"/>
    <property type="match status" value="1"/>
</dbReference>
<evidence type="ECO:0000313" key="8">
    <source>
        <dbReference type="EMBL" id="CAI8003962.1"/>
    </source>
</evidence>
<organism evidence="8 9">
    <name type="scientific">Geodia barretti</name>
    <name type="common">Barrett's horny sponge</name>
    <dbReference type="NCBI Taxonomy" id="519541"/>
    <lineage>
        <taxon>Eukaryota</taxon>
        <taxon>Metazoa</taxon>
        <taxon>Porifera</taxon>
        <taxon>Demospongiae</taxon>
        <taxon>Heteroscleromorpha</taxon>
        <taxon>Tetractinellida</taxon>
        <taxon>Astrophorina</taxon>
        <taxon>Geodiidae</taxon>
        <taxon>Geodia</taxon>
    </lineage>
</organism>
<comment type="subcellular location">
    <subcellularLocation>
        <location evidence="1">Membrane</location>
        <topology evidence="1">Single-pass membrane protein</topology>
    </subcellularLocation>
</comment>
<keyword evidence="3" id="KW-0067">ATP-binding</keyword>
<feature type="signal peptide" evidence="6">
    <location>
        <begin position="1"/>
        <end position="21"/>
    </location>
</feature>
<feature type="transmembrane region" description="Helical" evidence="5">
    <location>
        <begin position="294"/>
        <end position="314"/>
    </location>
</feature>
<feature type="region of interest" description="Disordered" evidence="4">
    <location>
        <begin position="429"/>
        <end position="452"/>
    </location>
</feature>
<dbReference type="InterPro" id="IPR000719">
    <property type="entry name" value="Prot_kinase_dom"/>
</dbReference>
<dbReference type="GO" id="GO:0005886">
    <property type="term" value="C:plasma membrane"/>
    <property type="evidence" value="ECO:0007669"/>
    <property type="project" value="TreeGrafter"/>
</dbReference>
<dbReference type="CDD" id="cd00192">
    <property type="entry name" value="PTKc"/>
    <property type="match status" value="1"/>
</dbReference>
<keyword evidence="5" id="KW-1133">Transmembrane helix</keyword>
<accession>A0AA35R4J7</accession>
<keyword evidence="5" id="KW-0472">Membrane</keyword>
<keyword evidence="8" id="KW-0675">Receptor</keyword>
<dbReference type="Proteomes" id="UP001174909">
    <property type="component" value="Unassembled WGS sequence"/>
</dbReference>
<evidence type="ECO:0000256" key="5">
    <source>
        <dbReference type="SAM" id="Phobius"/>
    </source>
</evidence>
<evidence type="ECO:0000256" key="2">
    <source>
        <dbReference type="ARBA" id="ARBA00051243"/>
    </source>
</evidence>
<proteinExistence type="predicted"/>
<keyword evidence="6" id="KW-0732">Signal</keyword>
<dbReference type="InterPro" id="IPR008266">
    <property type="entry name" value="Tyr_kinase_AS"/>
</dbReference>
<dbReference type="PROSITE" id="PS00107">
    <property type="entry name" value="PROTEIN_KINASE_ATP"/>
    <property type="match status" value="1"/>
</dbReference>
<evidence type="ECO:0000256" key="6">
    <source>
        <dbReference type="SAM" id="SignalP"/>
    </source>
</evidence>
<dbReference type="Gene3D" id="1.10.510.10">
    <property type="entry name" value="Transferase(Phosphotransferase) domain 1"/>
    <property type="match status" value="1"/>
</dbReference>
<comment type="caution">
    <text evidence="8">The sequence shown here is derived from an EMBL/GenBank/DDBJ whole genome shotgun (WGS) entry which is preliminary data.</text>
</comment>
<reference evidence="8" key="1">
    <citation type="submission" date="2023-03" db="EMBL/GenBank/DDBJ databases">
        <authorList>
            <person name="Steffen K."/>
            <person name="Cardenas P."/>
        </authorList>
    </citation>
    <scope>NUCLEOTIDE SEQUENCE</scope>
</reference>
<dbReference type="SMART" id="SM00219">
    <property type="entry name" value="TyrKc"/>
    <property type="match status" value="1"/>
</dbReference>
<dbReference type="AlphaFoldDB" id="A0AA35R4J7"/>
<dbReference type="PANTHER" id="PTHR24416">
    <property type="entry name" value="TYROSINE-PROTEIN KINASE RECEPTOR"/>
    <property type="match status" value="1"/>
</dbReference>
<dbReference type="InterPro" id="IPR020635">
    <property type="entry name" value="Tyr_kinase_cat_dom"/>
</dbReference>
<sequence length="721" mass="79902">MGKCLHHYLLLNVLLTCYTVALSVAADGSGCSDLCTCFGDYDPNATSCGASREQQSQNSNTNLFIETESKVLCGGTLSRLQVHFYTQLTGVQEEDGDRKRVSRSRDRNCNWNAEFGLFRRNMGTNEFLLVEGSSSSPQSNITSSTSCQIFSMDFSYPDPRPTVKAGDHFVVLIRMRDSGRPCVVQPFPLSFSAGNLNQAFDKLSNVRFNSSAVEDMGPESISFDARIQLTDPGNCTSECCTPSQRDICSLCPAPISIDLRPTPSTTILSVSTSLDHVALNAGPTIGVPVAAVPFLALGPVIIALTIPFFVYLVWKRKNRRQLKRSLGSNRASNSSVSARNLSCSVAANIDSYRDPSDAVVIMETSNHTHTGCTTTIKNYLTADFTGDYSVEEDPYQDPDSLQDTNNKTVQPTFGDVVTNHSYALLHQSPQCTRQQQHKSRSAGDTEPGAWQYTTPARSEDELISQLKELTVREISLDHIETLDERLGIGEFGVVRRGVWSVGGEEREVAVKSLVDGSTEEKRIQFLQEAAIMGQFKHPSIISLHGIVTTTKMPLIVLEILVKGDLKRQLRSLKPKRHGQEVSVNCPGILLSYCRQVAAGMAYLQSRDFVHRDLAARNILISCDDICKIADFGLARHLCNTESHSGSWTGRIPVRWTAPEAIQRREFTSACDVWSFGVMVWEIWSLGSRPYTSHLIHSRYCVRWQKVIEWLPHQVVPPLSTN</sequence>
<comment type="catalytic activity">
    <reaction evidence="2">
        <text>L-tyrosyl-[protein] + ATP = O-phospho-L-tyrosyl-[protein] + ADP + H(+)</text>
        <dbReference type="Rhea" id="RHEA:10596"/>
        <dbReference type="Rhea" id="RHEA-COMP:10136"/>
        <dbReference type="Rhea" id="RHEA-COMP:20101"/>
        <dbReference type="ChEBI" id="CHEBI:15378"/>
        <dbReference type="ChEBI" id="CHEBI:30616"/>
        <dbReference type="ChEBI" id="CHEBI:46858"/>
        <dbReference type="ChEBI" id="CHEBI:61978"/>
        <dbReference type="ChEBI" id="CHEBI:456216"/>
        <dbReference type="EC" id="2.7.10.1"/>
    </reaction>
</comment>
<dbReference type="GO" id="GO:0043235">
    <property type="term" value="C:receptor complex"/>
    <property type="evidence" value="ECO:0007669"/>
    <property type="project" value="TreeGrafter"/>
</dbReference>
<dbReference type="InterPro" id="IPR011009">
    <property type="entry name" value="Kinase-like_dom_sf"/>
</dbReference>
<dbReference type="GO" id="GO:0005524">
    <property type="term" value="F:ATP binding"/>
    <property type="evidence" value="ECO:0007669"/>
    <property type="project" value="UniProtKB-UniRule"/>
</dbReference>
<dbReference type="SUPFAM" id="SSF56112">
    <property type="entry name" value="Protein kinase-like (PK-like)"/>
    <property type="match status" value="1"/>
</dbReference>
<dbReference type="EMBL" id="CASHTH010000549">
    <property type="protein sequence ID" value="CAI8003962.1"/>
    <property type="molecule type" value="Genomic_DNA"/>
</dbReference>
<dbReference type="PANTHER" id="PTHR24416:SF539">
    <property type="entry name" value="RECEPTOR PROTEIN-TYROSINE KINASE"/>
    <property type="match status" value="1"/>
</dbReference>
<dbReference type="Pfam" id="PF07714">
    <property type="entry name" value="PK_Tyr_Ser-Thr"/>
    <property type="match status" value="1"/>
</dbReference>
<feature type="domain" description="Protein kinase" evidence="7">
    <location>
        <begin position="480"/>
        <end position="721"/>
    </location>
</feature>
<evidence type="ECO:0000259" key="7">
    <source>
        <dbReference type="PROSITE" id="PS50011"/>
    </source>
</evidence>
<dbReference type="GO" id="GO:0007169">
    <property type="term" value="P:cell surface receptor protein tyrosine kinase signaling pathway"/>
    <property type="evidence" value="ECO:0007669"/>
    <property type="project" value="TreeGrafter"/>
</dbReference>
<evidence type="ECO:0000256" key="4">
    <source>
        <dbReference type="SAM" id="MobiDB-lite"/>
    </source>
</evidence>
<feature type="binding site" evidence="3">
    <location>
        <position position="511"/>
    </location>
    <ligand>
        <name>ATP</name>
        <dbReference type="ChEBI" id="CHEBI:30616"/>
    </ligand>
</feature>
<keyword evidence="5" id="KW-0812">Transmembrane</keyword>
<dbReference type="InterPro" id="IPR001245">
    <property type="entry name" value="Ser-Thr/Tyr_kinase_cat_dom"/>
</dbReference>
<keyword evidence="9" id="KW-1185">Reference proteome</keyword>
<evidence type="ECO:0000256" key="1">
    <source>
        <dbReference type="ARBA" id="ARBA00004167"/>
    </source>
</evidence>
<protein>
    <submittedName>
        <fullName evidence="8">Ephrin type-B receptor 1</fullName>
    </submittedName>
</protein>
<dbReference type="Gene3D" id="3.30.200.20">
    <property type="entry name" value="Phosphorylase Kinase, domain 1"/>
    <property type="match status" value="1"/>
</dbReference>
<evidence type="ECO:0000256" key="3">
    <source>
        <dbReference type="PROSITE-ProRule" id="PRU10141"/>
    </source>
</evidence>
<keyword evidence="3" id="KW-0547">Nucleotide-binding</keyword>
<dbReference type="PROSITE" id="PS00109">
    <property type="entry name" value="PROTEIN_KINASE_TYR"/>
    <property type="match status" value="1"/>
</dbReference>
<dbReference type="InterPro" id="IPR050122">
    <property type="entry name" value="RTK"/>
</dbReference>